<accession>A0A1G2CFV6</accession>
<proteinExistence type="predicted"/>
<dbReference type="STRING" id="1798649.A3B13_02905"/>
<organism evidence="2 3">
    <name type="scientific">Candidatus Liptonbacteria bacterium RIFCSPLOWO2_01_FULL_45_15</name>
    <dbReference type="NCBI Taxonomy" id="1798649"/>
    <lineage>
        <taxon>Bacteria</taxon>
        <taxon>Candidatus Liptoniibacteriota</taxon>
    </lineage>
</organism>
<dbReference type="Proteomes" id="UP000176287">
    <property type="component" value="Unassembled WGS sequence"/>
</dbReference>
<reference evidence="2 3" key="1">
    <citation type="journal article" date="2016" name="Nat. Commun.">
        <title>Thousands of microbial genomes shed light on interconnected biogeochemical processes in an aquifer system.</title>
        <authorList>
            <person name="Anantharaman K."/>
            <person name="Brown C.T."/>
            <person name="Hug L.A."/>
            <person name="Sharon I."/>
            <person name="Castelle C.J."/>
            <person name="Probst A.J."/>
            <person name="Thomas B.C."/>
            <person name="Singh A."/>
            <person name="Wilkins M.J."/>
            <person name="Karaoz U."/>
            <person name="Brodie E.L."/>
            <person name="Williams K.H."/>
            <person name="Hubbard S.S."/>
            <person name="Banfield J.F."/>
        </authorList>
    </citation>
    <scope>NUCLEOTIDE SEQUENCE [LARGE SCALE GENOMIC DNA]</scope>
</reference>
<dbReference type="InterPro" id="IPR013783">
    <property type="entry name" value="Ig-like_fold"/>
</dbReference>
<dbReference type="EMBL" id="MHKZ01000025">
    <property type="protein sequence ID" value="OGZ00283.1"/>
    <property type="molecule type" value="Genomic_DNA"/>
</dbReference>
<comment type="caution">
    <text evidence="2">The sequence shown here is derived from an EMBL/GenBank/DDBJ whole genome shotgun (WGS) entry which is preliminary data.</text>
</comment>
<evidence type="ECO:0000256" key="1">
    <source>
        <dbReference type="SAM" id="Phobius"/>
    </source>
</evidence>
<keyword evidence="1" id="KW-0472">Membrane</keyword>
<gene>
    <name evidence="2" type="ORF">A3B13_02905</name>
</gene>
<evidence type="ECO:0000313" key="3">
    <source>
        <dbReference type="Proteomes" id="UP000176287"/>
    </source>
</evidence>
<keyword evidence="1" id="KW-0812">Transmembrane</keyword>
<keyword evidence="1" id="KW-1133">Transmembrane helix</keyword>
<name>A0A1G2CFV6_9BACT</name>
<protein>
    <submittedName>
        <fullName evidence="2">Uncharacterized protein</fullName>
    </submittedName>
</protein>
<evidence type="ECO:0000313" key="2">
    <source>
        <dbReference type="EMBL" id="OGZ00283.1"/>
    </source>
</evidence>
<feature type="transmembrane region" description="Helical" evidence="1">
    <location>
        <begin position="26"/>
        <end position="45"/>
    </location>
</feature>
<sequence length="162" mass="17474">MKKLAEAKSSGKSDEPSRNRFSREPIAKFIVVGIVVFFLLLYAGLRFYEISGAPVIIVSSPQENMVVIGENSFLLSGNVSNGSDLRISGEQVQVQPDGSWEKTVSLQEGPNTFEITAKKFLGREAKVVKQIIYLPAPASAGGQAGQPVTVTSTKPAETFKVQ</sequence>
<dbReference type="Gene3D" id="2.60.40.10">
    <property type="entry name" value="Immunoglobulins"/>
    <property type="match status" value="1"/>
</dbReference>
<dbReference type="AlphaFoldDB" id="A0A1G2CFV6"/>